<reference evidence="1 2" key="1">
    <citation type="submission" date="2017-10" db="EMBL/GenBank/DDBJ databases">
        <title>Extensive intraspecific genome diversity in a model arbuscular mycorrhizal fungus.</title>
        <authorList>
            <person name="Chen E.C.H."/>
            <person name="Morin E."/>
            <person name="Baudet D."/>
            <person name="Noel J."/>
            <person name="Ndikumana S."/>
            <person name="Charron P."/>
            <person name="St-Onge C."/>
            <person name="Giorgi J."/>
            <person name="Grigoriev I.V."/>
            <person name="Roux C."/>
            <person name="Martin F.M."/>
            <person name="Corradi N."/>
        </authorList>
    </citation>
    <scope>NUCLEOTIDE SEQUENCE [LARGE SCALE GENOMIC DNA]</scope>
    <source>
        <strain evidence="1 2">A1</strain>
    </source>
</reference>
<accession>A0A2N0RLI1</accession>
<evidence type="ECO:0000313" key="1">
    <source>
        <dbReference type="EMBL" id="PKC64170.1"/>
    </source>
</evidence>
<proteinExistence type="predicted"/>
<dbReference type="EMBL" id="LLXH01000661">
    <property type="protein sequence ID" value="PKC64170.1"/>
    <property type="molecule type" value="Genomic_DNA"/>
</dbReference>
<comment type="caution">
    <text evidence="1">The sequence shown here is derived from an EMBL/GenBank/DDBJ whole genome shotgun (WGS) entry which is preliminary data.</text>
</comment>
<protein>
    <submittedName>
        <fullName evidence="1">Uncharacterized protein</fullName>
    </submittedName>
</protein>
<organism evidence="1 2">
    <name type="scientific">Rhizophagus irregularis</name>
    <dbReference type="NCBI Taxonomy" id="588596"/>
    <lineage>
        <taxon>Eukaryota</taxon>
        <taxon>Fungi</taxon>
        <taxon>Fungi incertae sedis</taxon>
        <taxon>Mucoromycota</taxon>
        <taxon>Glomeromycotina</taxon>
        <taxon>Glomeromycetes</taxon>
        <taxon>Glomerales</taxon>
        <taxon>Glomeraceae</taxon>
        <taxon>Rhizophagus</taxon>
    </lineage>
</organism>
<dbReference type="Proteomes" id="UP000232688">
    <property type="component" value="Unassembled WGS sequence"/>
</dbReference>
<dbReference type="VEuPathDB" id="FungiDB:FUN_005443"/>
<dbReference type="AlphaFoldDB" id="A0A2N0RLI1"/>
<reference evidence="1 2" key="2">
    <citation type="submission" date="2017-10" db="EMBL/GenBank/DDBJ databases">
        <title>Genome analyses suggest a sexual origin of heterokaryosis in a supposedly ancient asexual fungus.</title>
        <authorList>
            <person name="Corradi N."/>
            <person name="Sedzielewska K."/>
            <person name="Noel J."/>
            <person name="Charron P."/>
            <person name="Farinelli L."/>
            <person name="Marton T."/>
            <person name="Kruger M."/>
            <person name="Pelin A."/>
            <person name="Brachmann A."/>
            <person name="Corradi N."/>
        </authorList>
    </citation>
    <scope>NUCLEOTIDE SEQUENCE [LARGE SCALE GENOMIC DNA]</scope>
    <source>
        <strain evidence="1 2">A1</strain>
    </source>
</reference>
<gene>
    <name evidence="1" type="ORF">RhiirA1_396266</name>
</gene>
<name>A0A2N0RLI1_9GLOM</name>
<dbReference type="VEuPathDB" id="FungiDB:RhiirA1_396266"/>
<sequence>MAAEQANATLSGGFPCSIAITIAYDLGNSSAPGAMYFCVVENAVPALIGQVTSGNEQISIMRGPPTGCFSARYECNTKQISSDNIIFQCSNVSSCPGTKGSGVIFTSSPTASGGKPGHGGNEVSLFSSGAALTAKSVANKTNAKIKIRLMIT</sequence>
<evidence type="ECO:0000313" key="2">
    <source>
        <dbReference type="Proteomes" id="UP000232688"/>
    </source>
</evidence>